<dbReference type="Pfam" id="PF06048">
    <property type="entry name" value="DUF927"/>
    <property type="match status" value="1"/>
</dbReference>
<feature type="domain" description="DUF927" evidence="1">
    <location>
        <begin position="264"/>
        <end position="529"/>
    </location>
</feature>
<evidence type="ECO:0000313" key="4">
    <source>
        <dbReference type="Proteomes" id="UP001431775"/>
    </source>
</evidence>
<gene>
    <name evidence="3" type="ORF">QJV33_11725</name>
</gene>
<dbReference type="EMBL" id="JASBAN010000006">
    <property type="protein sequence ID" value="MDI2113939.1"/>
    <property type="molecule type" value="Genomic_DNA"/>
</dbReference>
<dbReference type="RefSeq" id="WP_281463590.1">
    <property type="nucleotide sequence ID" value="NZ_JASBAN010000006.1"/>
</dbReference>
<dbReference type="InterPro" id="IPR034154">
    <property type="entry name" value="TOPRIM_DnaG/twinkle"/>
</dbReference>
<evidence type="ECO:0000259" key="1">
    <source>
        <dbReference type="Pfam" id="PF06048"/>
    </source>
</evidence>
<dbReference type="InterPro" id="IPR027417">
    <property type="entry name" value="P-loop_NTPase"/>
</dbReference>
<dbReference type="Gene3D" id="3.40.1360.10">
    <property type="match status" value="1"/>
</dbReference>
<organism evidence="3 4">
    <name type="scientific">Commensalibacter nepenthis</name>
    <dbReference type="NCBI Taxonomy" id="3043872"/>
    <lineage>
        <taxon>Bacteria</taxon>
        <taxon>Pseudomonadati</taxon>
        <taxon>Pseudomonadota</taxon>
        <taxon>Alphaproteobacteria</taxon>
        <taxon>Acetobacterales</taxon>
        <taxon>Acetobacteraceae</taxon>
    </lineage>
</organism>
<feature type="domain" description="DUF6371" evidence="2">
    <location>
        <begin position="88"/>
        <end position="174"/>
    </location>
</feature>
<proteinExistence type="predicted"/>
<name>A0ABT6QAV5_9PROT</name>
<reference evidence="3" key="1">
    <citation type="submission" date="2023-05" db="EMBL/GenBank/DDBJ databases">
        <title>Whole genome sequence of Commensalibacter sp.</title>
        <authorList>
            <person name="Charoenyingcharoen P."/>
            <person name="Yukphan P."/>
        </authorList>
    </citation>
    <scope>NUCLEOTIDE SEQUENCE</scope>
    <source>
        <strain evidence="3">TBRC 10068</strain>
    </source>
</reference>
<dbReference type="InterPro" id="IPR045951">
    <property type="entry name" value="DUF6371"/>
</dbReference>
<dbReference type="InterPro" id="IPR009270">
    <property type="entry name" value="DUF927"/>
</dbReference>
<evidence type="ECO:0000313" key="3">
    <source>
        <dbReference type="EMBL" id="MDI2113939.1"/>
    </source>
</evidence>
<comment type="caution">
    <text evidence="3">The sequence shown here is derived from an EMBL/GenBank/DDBJ whole genome shotgun (WGS) entry which is preliminary data.</text>
</comment>
<accession>A0ABT6QAV5</accession>
<keyword evidence="4" id="KW-1185">Reference proteome</keyword>
<evidence type="ECO:0000259" key="2">
    <source>
        <dbReference type="Pfam" id="PF19898"/>
    </source>
</evidence>
<dbReference type="Pfam" id="PF19898">
    <property type="entry name" value="DUF6371"/>
    <property type="match status" value="1"/>
</dbReference>
<protein>
    <submittedName>
        <fullName evidence="3">DUF927 domain-containing protein</fullName>
    </submittedName>
</protein>
<sequence>MNNKQSHDPFEPLPNVIPINKNDLERGKDQVNDPNWQPIIPAPCEPVKPDNASMMWVYRDAAGKPVTARIRFEKDGKKDVLPFTYGRKRQDQESEWIESWHYKAPKGKAILYQLDQIVSRATDPILLVEGEKTADAASKIYPGYVVTTTQGGSNAAQKTDWTALKGREIVLWGDNDEAGQHYIQEVINALGSVFCASIGVVLTNDVRIPKKWDLADALPVSLHVQDERAFYDEWIQKKREILTAKVKMPSGVYVNENKLFLSYETKDGELKSKMLSDLLFVKGRVADQWDNGHGLIIGFKSHSGRFKDIVLPLALLADPKLFKRYLLDAGFVVNDADELANCLNEIKVDRLYRTIDQAGWNENKDHQWAFVLPTKERWGCKDFYSREYTDNRLFARNGFMSDWQREIGQYVGVNSRLCFACCVGLAGLLLNPLGKQGTGFHFVGSSSIGKTTIANLVASLYGKPKDQIKSWKTTANGLEQIASDLSHTVLILDEMSEVTSDVAFDTSYMLANGSGKQRAMPTGDTRPVKKWLLNFISTGEITLKAKLAEGKRKANAGQEARLINIPADCGQGLGVLDVVPDRFKGAKAFIDHLNHEASCFYGEVGRGFIGFLADKLNSDDRGYFPYLKDRIKALVQEWTPEGADTQIVRVAEKFALAAIVGEEATEQGLTGWEAAQATQACKTCFEAWLEHRGGAENEEVIQAIDNVKEFIAKYGESRFSLLVGTNGLEEDPTSKTSNRVGYRKQDHLTKEWEYWVYPQCWKEICGGIDGAFVARVLADKGLLDRGTEKKSFQKRVSIGKSQKRMYVLTNKITE</sequence>
<dbReference type="Proteomes" id="UP001431775">
    <property type="component" value="Unassembled WGS sequence"/>
</dbReference>
<dbReference type="CDD" id="cd01029">
    <property type="entry name" value="TOPRIM_primases"/>
    <property type="match status" value="1"/>
</dbReference>
<dbReference type="SUPFAM" id="SSF52540">
    <property type="entry name" value="P-loop containing nucleoside triphosphate hydrolases"/>
    <property type="match status" value="1"/>
</dbReference>